<dbReference type="Pfam" id="PF14622">
    <property type="entry name" value="Ribonucleas_3_3"/>
    <property type="match status" value="1"/>
</dbReference>
<dbReference type="InterPro" id="IPR036389">
    <property type="entry name" value="RNase_III_sf"/>
</dbReference>
<dbReference type="GO" id="GO:0005762">
    <property type="term" value="C:mitochondrial large ribosomal subunit"/>
    <property type="evidence" value="ECO:0007669"/>
    <property type="project" value="InterPro"/>
</dbReference>
<keyword evidence="4" id="KW-1185">Reference proteome</keyword>
<feature type="domain" description="RNase III" evidence="2">
    <location>
        <begin position="127"/>
        <end position="273"/>
    </location>
</feature>
<dbReference type="OrthoDB" id="2281895at2759"/>
<gene>
    <name evidence="3" type="ORF">PSFLO_04287</name>
</gene>
<evidence type="ECO:0000313" key="4">
    <source>
        <dbReference type="Proteomes" id="UP000323386"/>
    </source>
</evidence>
<reference evidence="3 4" key="1">
    <citation type="submission" date="2018-03" db="EMBL/GenBank/DDBJ databases">
        <authorList>
            <person name="Guldener U."/>
        </authorList>
    </citation>
    <scope>NUCLEOTIDE SEQUENCE [LARGE SCALE GENOMIC DNA]</scope>
    <source>
        <strain evidence="3 4">DAOM196992</strain>
    </source>
</reference>
<dbReference type="SUPFAM" id="SSF69065">
    <property type="entry name" value="RNase III domain-like"/>
    <property type="match status" value="1"/>
</dbReference>
<dbReference type="EMBL" id="OOIP01000011">
    <property type="protein sequence ID" value="SPO38808.1"/>
    <property type="molecule type" value="Genomic_DNA"/>
</dbReference>
<evidence type="ECO:0000256" key="1">
    <source>
        <dbReference type="SAM" id="MobiDB-lite"/>
    </source>
</evidence>
<feature type="compositionally biased region" description="Low complexity" evidence="1">
    <location>
        <begin position="31"/>
        <end position="44"/>
    </location>
</feature>
<dbReference type="SMART" id="SM00535">
    <property type="entry name" value="RIBOc"/>
    <property type="match status" value="1"/>
</dbReference>
<evidence type="ECO:0000313" key="3">
    <source>
        <dbReference type="EMBL" id="SPO38808.1"/>
    </source>
</evidence>
<dbReference type="AlphaFoldDB" id="A0A5C3F2Z0"/>
<proteinExistence type="predicted"/>
<dbReference type="CDD" id="cd00593">
    <property type="entry name" value="RIBOc"/>
    <property type="match status" value="1"/>
</dbReference>
<dbReference type="InterPro" id="IPR000999">
    <property type="entry name" value="RNase_III_dom"/>
</dbReference>
<name>A0A5C3F2Z0_9BASI</name>
<dbReference type="Gene3D" id="1.10.1520.10">
    <property type="entry name" value="Ribonuclease III domain"/>
    <property type="match status" value="1"/>
</dbReference>
<accession>A0A5C3F2Z0</accession>
<evidence type="ECO:0000259" key="2">
    <source>
        <dbReference type="SMART" id="SM00535"/>
    </source>
</evidence>
<dbReference type="GO" id="GO:0004525">
    <property type="term" value="F:ribonuclease III activity"/>
    <property type="evidence" value="ECO:0007669"/>
    <property type="project" value="InterPro"/>
</dbReference>
<dbReference type="GO" id="GO:0032543">
    <property type="term" value="P:mitochondrial translation"/>
    <property type="evidence" value="ECO:0007669"/>
    <property type="project" value="InterPro"/>
</dbReference>
<organism evidence="3 4">
    <name type="scientific">Pseudozyma flocculosa</name>
    <dbReference type="NCBI Taxonomy" id="84751"/>
    <lineage>
        <taxon>Eukaryota</taxon>
        <taxon>Fungi</taxon>
        <taxon>Dikarya</taxon>
        <taxon>Basidiomycota</taxon>
        <taxon>Ustilaginomycotina</taxon>
        <taxon>Ustilaginomycetes</taxon>
        <taxon>Ustilaginales</taxon>
        <taxon>Ustilaginaceae</taxon>
        <taxon>Pseudozyma</taxon>
    </lineage>
</organism>
<dbReference type="PANTHER" id="PTHR28160">
    <property type="entry name" value="54S RIBOSOMAL PROTEIN L15, MITOCHONDRIAL"/>
    <property type="match status" value="1"/>
</dbReference>
<dbReference type="GO" id="GO:0006396">
    <property type="term" value="P:RNA processing"/>
    <property type="evidence" value="ECO:0007669"/>
    <property type="project" value="InterPro"/>
</dbReference>
<sequence length="297" mass="31806">MSSRKATSSLFGLAARSAQPARTASAPRPLQPTQSTSTRTLSSSARPYRPHPSPVATAAFSSAASSSSSSSASSTPPPPSSTSAASASDLGRVPAQPLGANLSSQDILAHFSRPPFPSTNLLGNDAELAKRAMTHESFMYAKDGHNRRLAFLGRRSLKMFVVLFLHSCLNTASLSASSRSYIQRLLESPDLEDVVHTSRLGDKIGRELQLEKAMRWTPAVTDGQRGPLETGLFKIRGVCLEALVGAVYHHSGADKASRFFHARILPSLLSETFPQGLPDEIKELAARRQEEADKALA</sequence>
<dbReference type="PANTHER" id="PTHR28160:SF1">
    <property type="entry name" value="LARGE RIBOSOMAL SUBUNIT PROTEIN ML57"/>
    <property type="match status" value="1"/>
</dbReference>
<dbReference type="InterPro" id="IPR040030">
    <property type="entry name" value="Ribosomal_mL57"/>
</dbReference>
<dbReference type="Proteomes" id="UP000323386">
    <property type="component" value="Unassembled WGS sequence"/>
</dbReference>
<protein>
    <recommendedName>
        <fullName evidence="2">RNase III domain-containing protein</fullName>
    </recommendedName>
</protein>
<feature type="compositionally biased region" description="Low complexity" evidence="1">
    <location>
        <begin position="54"/>
        <end position="74"/>
    </location>
</feature>
<feature type="region of interest" description="Disordered" evidence="1">
    <location>
        <begin position="1"/>
        <end position="96"/>
    </location>
</feature>
<feature type="compositionally biased region" description="Polar residues" evidence="1">
    <location>
        <begin position="1"/>
        <end position="10"/>
    </location>
</feature>
<dbReference type="GO" id="GO:0003735">
    <property type="term" value="F:structural constituent of ribosome"/>
    <property type="evidence" value="ECO:0007669"/>
    <property type="project" value="InterPro"/>
</dbReference>